<evidence type="ECO:0000313" key="8">
    <source>
        <dbReference type="Proteomes" id="UP000291116"/>
    </source>
</evidence>
<evidence type="ECO:0000313" key="7">
    <source>
        <dbReference type="EMBL" id="VEU39977.1"/>
    </source>
</evidence>
<evidence type="ECO:0000259" key="6">
    <source>
        <dbReference type="Pfam" id="PF01625"/>
    </source>
</evidence>
<dbReference type="Pfam" id="PF01625">
    <property type="entry name" value="PMSR"/>
    <property type="match status" value="1"/>
</dbReference>
<keyword evidence="3" id="KW-0560">Oxidoreductase</keyword>
<comment type="similarity">
    <text evidence="1">Belongs to the MsrA Met sulfoxide reductase family.</text>
</comment>
<evidence type="ECO:0000256" key="3">
    <source>
        <dbReference type="ARBA" id="ARBA00023002"/>
    </source>
</evidence>
<evidence type="ECO:0000256" key="1">
    <source>
        <dbReference type="ARBA" id="ARBA00005591"/>
    </source>
</evidence>
<accession>A0A448ZD52</accession>
<evidence type="ECO:0000256" key="5">
    <source>
        <dbReference type="SAM" id="SignalP"/>
    </source>
</evidence>
<keyword evidence="8" id="KW-1185">Reference proteome</keyword>
<feature type="domain" description="Peptide methionine sulphoxide reductase MsrA" evidence="6">
    <location>
        <begin position="105"/>
        <end position="272"/>
    </location>
</feature>
<proteinExistence type="inferred from homology"/>
<dbReference type="InterPro" id="IPR002569">
    <property type="entry name" value="Met_Sox_Rdtase_MsrA_dom"/>
</dbReference>
<keyword evidence="5" id="KW-0732">Signal</keyword>
<reference evidence="7 8" key="1">
    <citation type="submission" date="2019-01" db="EMBL/GenBank/DDBJ databases">
        <authorList>
            <person name="Ferrante I. M."/>
        </authorList>
    </citation>
    <scope>NUCLEOTIDE SEQUENCE [LARGE SCALE GENOMIC DNA]</scope>
    <source>
        <strain evidence="7 8">B856</strain>
    </source>
</reference>
<dbReference type="SUPFAM" id="SSF55068">
    <property type="entry name" value="Peptide methionine sulfoxide reductase"/>
    <property type="match status" value="1"/>
</dbReference>
<organism evidence="7 8">
    <name type="scientific">Pseudo-nitzschia multistriata</name>
    <dbReference type="NCBI Taxonomy" id="183589"/>
    <lineage>
        <taxon>Eukaryota</taxon>
        <taxon>Sar</taxon>
        <taxon>Stramenopiles</taxon>
        <taxon>Ochrophyta</taxon>
        <taxon>Bacillariophyta</taxon>
        <taxon>Bacillariophyceae</taxon>
        <taxon>Bacillariophycidae</taxon>
        <taxon>Bacillariales</taxon>
        <taxon>Bacillariaceae</taxon>
        <taxon>Pseudo-nitzschia</taxon>
    </lineage>
</organism>
<protein>
    <recommendedName>
        <fullName evidence="2">peptide-methionine (S)-S-oxide reductase</fullName>
        <ecNumber evidence="2">1.8.4.11</ecNumber>
    </recommendedName>
    <alternativeName>
        <fullName evidence="4">Peptide-methionine (S)-S-oxide reductase</fullName>
    </alternativeName>
</protein>
<gene>
    <name evidence="7" type="ORF">PSNMU_V1.4_AUG-EV-PASAV3_0068550</name>
</gene>
<dbReference type="Proteomes" id="UP000291116">
    <property type="component" value="Unassembled WGS sequence"/>
</dbReference>
<name>A0A448ZD52_9STRA</name>
<evidence type="ECO:0000256" key="4">
    <source>
        <dbReference type="ARBA" id="ARBA00030643"/>
    </source>
</evidence>
<feature type="signal peptide" evidence="5">
    <location>
        <begin position="1"/>
        <end position="27"/>
    </location>
</feature>
<feature type="chain" id="PRO_5019022860" description="peptide-methionine (S)-S-oxide reductase" evidence="5">
    <location>
        <begin position="28"/>
        <end position="307"/>
    </location>
</feature>
<dbReference type="EMBL" id="CAACVS010000247">
    <property type="protein sequence ID" value="VEU39977.1"/>
    <property type="molecule type" value="Genomic_DNA"/>
</dbReference>
<dbReference type="GO" id="GO:0008113">
    <property type="term" value="F:peptide-methionine (S)-S-oxide reductase activity"/>
    <property type="evidence" value="ECO:0007669"/>
    <property type="project" value="UniProtKB-EC"/>
</dbReference>
<dbReference type="AlphaFoldDB" id="A0A448ZD52"/>
<dbReference type="InterPro" id="IPR036509">
    <property type="entry name" value="Met_Sox_Rdtase_MsrA_sf"/>
</dbReference>
<dbReference type="OrthoDB" id="443672at2759"/>
<sequence length="307" mass="33876">MTPSDSHRRSWSFFLCIFLSVSQIAFAWQNSHPHQRKVSSSLSRLFSVNEEAGAIKNAGGRRSFFEACSSAAASVLLTSPSLAVLSGPQIAHAAGNDGEEELIDVYFGCGCFWHVQHEFVEAEKSILGRSDNKVTSRAGYAGGNLGMKDGKVCYHNFAQVSDYGKLGHAEVVSLRIPKSNFKDFAIEYCKLFKNGMRPDQLGDRGLEYRNIVGFKGGSKNADLAKLLVEASKETGDELDFAVGKGTDRDIPRLVWIMDSEQYPSYVAEQYHQFHDGFNFGENYPNSYNNLGAQFGKAGEDFGSCPRM</sequence>
<evidence type="ECO:0000256" key="2">
    <source>
        <dbReference type="ARBA" id="ARBA00012502"/>
    </source>
</evidence>
<dbReference type="Gene3D" id="3.30.1060.10">
    <property type="entry name" value="Peptide methionine sulphoxide reductase MsrA"/>
    <property type="match status" value="1"/>
</dbReference>
<dbReference type="EC" id="1.8.4.11" evidence="2"/>